<sequence length="154" mass="18312">MFCDCSPRCVSKMDDPLVEIVTVIERTILLCKDVIRQERYMVHYTHLVVKGMSLERFIKLKCRWLQAKITRTSCTIDLYKDIKYLEECKAAQAVMNNFLEDVCFEYFVLRKKYAKAVDKLLSLGDQIFEIYDEDADRRNLIIFQKRYSELKGKI</sequence>
<dbReference type="EMBL" id="CAJNRD030001121">
    <property type="protein sequence ID" value="CAG5095342.1"/>
    <property type="molecule type" value="Genomic_DNA"/>
</dbReference>
<reference evidence="1" key="1">
    <citation type="submission" date="2021-04" db="EMBL/GenBank/DDBJ databases">
        <authorList>
            <person name="Chebbi M.A.C M."/>
        </authorList>
    </citation>
    <scope>NUCLEOTIDE SEQUENCE</scope>
</reference>
<comment type="caution">
    <text evidence="1">The sequence shown here is derived from an EMBL/GenBank/DDBJ whole genome shotgun (WGS) entry which is preliminary data.</text>
</comment>
<gene>
    <name evidence="1" type="ORF">HICCMSTLAB_LOCUS7661</name>
</gene>
<dbReference type="Proteomes" id="UP000786811">
    <property type="component" value="Unassembled WGS sequence"/>
</dbReference>
<dbReference type="AlphaFoldDB" id="A0A8J2HHC4"/>
<accession>A0A8J2HHC4</accession>
<name>A0A8J2HHC4_COTCN</name>
<protein>
    <submittedName>
        <fullName evidence="1">Uncharacterized protein</fullName>
    </submittedName>
</protein>
<proteinExistence type="predicted"/>
<organism evidence="1 2">
    <name type="scientific">Cotesia congregata</name>
    <name type="common">Parasitoid wasp</name>
    <name type="synonym">Apanteles congregatus</name>
    <dbReference type="NCBI Taxonomy" id="51543"/>
    <lineage>
        <taxon>Eukaryota</taxon>
        <taxon>Metazoa</taxon>
        <taxon>Ecdysozoa</taxon>
        <taxon>Arthropoda</taxon>
        <taxon>Hexapoda</taxon>
        <taxon>Insecta</taxon>
        <taxon>Pterygota</taxon>
        <taxon>Neoptera</taxon>
        <taxon>Endopterygota</taxon>
        <taxon>Hymenoptera</taxon>
        <taxon>Apocrita</taxon>
        <taxon>Ichneumonoidea</taxon>
        <taxon>Braconidae</taxon>
        <taxon>Microgastrinae</taxon>
        <taxon>Cotesia</taxon>
    </lineage>
</organism>
<evidence type="ECO:0000313" key="1">
    <source>
        <dbReference type="EMBL" id="CAG5095342.1"/>
    </source>
</evidence>
<keyword evidence="2" id="KW-1185">Reference proteome</keyword>
<evidence type="ECO:0000313" key="2">
    <source>
        <dbReference type="Proteomes" id="UP000786811"/>
    </source>
</evidence>